<dbReference type="Proteomes" id="UP001596548">
    <property type="component" value="Unassembled WGS sequence"/>
</dbReference>
<comment type="caution">
    <text evidence="1">The sequence shown here is derived from an EMBL/GenBank/DDBJ whole genome shotgun (WGS) entry which is preliminary data.</text>
</comment>
<sequence length="110" mass="12427">MILRETITRLRAPLTSGGYGNQERDWANATSEDFLVKWSHKAVSEVIGDEARTVTKAYVFGNPDLDLESTDRVIGPDGLTYDLDGDVMRSYVRGQLHHVRAYLRRIDLSS</sequence>
<evidence type="ECO:0008006" key="3">
    <source>
        <dbReference type="Google" id="ProtNLM"/>
    </source>
</evidence>
<protein>
    <recommendedName>
        <fullName evidence="3">Head-to-tail connector complex protein</fullName>
    </recommendedName>
</protein>
<reference evidence="2" key="1">
    <citation type="journal article" date="2019" name="Int. J. Syst. Evol. Microbiol.">
        <title>The Global Catalogue of Microorganisms (GCM) 10K type strain sequencing project: providing services to taxonomists for standard genome sequencing and annotation.</title>
        <authorList>
            <consortium name="The Broad Institute Genomics Platform"/>
            <consortium name="The Broad Institute Genome Sequencing Center for Infectious Disease"/>
            <person name="Wu L."/>
            <person name="Ma J."/>
        </authorList>
    </citation>
    <scope>NUCLEOTIDE SEQUENCE [LARGE SCALE GENOMIC DNA]</scope>
    <source>
        <strain evidence="2">XZYJT-10</strain>
    </source>
</reference>
<keyword evidence="2" id="KW-1185">Reference proteome</keyword>
<proteinExistence type="predicted"/>
<dbReference type="RefSeq" id="WP_378970258.1">
    <property type="nucleotide sequence ID" value="NZ_JBHTBJ010000013.1"/>
</dbReference>
<evidence type="ECO:0000313" key="1">
    <source>
        <dbReference type="EMBL" id="MFC7276226.1"/>
    </source>
</evidence>
<name>A0ABW2HUD3_9ACTN</name>
<evidence type="ECO:0000313" key="2">
    <source>
        <dbReference type="Proteomes" id="UP001596548"/>
    </source>
</evidence>
<dbReference type="EMBL" id="JBHTBJ010000013">
    <property type="protein sequence ID" value="MFC7276226.1"/>
    <property type="molecule type" value="Genomic_DNA"/>
</dbReference>
<accession>A0ABW2HUD3</accession>
<gene>
    <name evidence="1" type="ORF">ACFQS1_19715</name>
</gene>
<organism evidence="1 2">
    <name type="scientific">Paractinoplanes rhizophilus</name>
    <dbReference type="NCBI Taxonomy" id="1416877"/>
    <lineage>
        <taxon>Bacteria</taxon>
        <taxon>Bacillati</taxon>
        <taxon>Actinomycetota</taxon>
        <taxon>Actinomycetes</taxon>
        <taxon>Micromonosporales</taxon>
        <taxon>Micromonosporaceae</taxon>
        <taxon>Paractinoplanes</taxon>
    </lineage>
</organism>